<dbReference type="RefSeq" id="WP_129303389.1">
    <property type="nucleotide sequence ID" value="NZ_QZFR01000140.1"/>
</dbReference>
<reference evidence="2 3" key="1">
    <citation type="submission" date="2018-09" db="EMBL/GenBank/DDBJ databases">
        <title>Murine metabolic-syndrome-specific gut microbial biobank.</title>
        <authorList>
            <person name="Liu C."/>
        </authorList>
    </citation>
    <scope>NUCLEOTIDE SEQUENCE [LARGE SCALE GENOMIC DNA]</scope>
    <source>
        <strain evidence="2 3">C-30</strain>
    </source>
</reference>
<comment type="caution">
    <text evidence="2">The sequence shown here is derived from an EMBL/GenBank/DDBJ whole genome shotgun (WGS) entry which is preliminary data.</text>
</comment>
<proteinExistence type="predicted"/>
<organism evidence="2 3">
    <name type="scientific">Ligilactobacillus murinus</name>
    <dbReference type="NCBI Taxonomy" id="1622"/>
    <lineage>
        <taxon>Bacteria</taxon>
        <taxon>Bacillati</taxon>
        <taxon>Bacillota</taxon>
        <taxon>Bacilli</taxon>
        <taxon>Lactobacillales</taxon>
        <taxon>Lactobacillaceae</taxon>
        <taxon>Ligilactobacillus</taxon>
    </lineage>
</organism>
<accession>A0A4Q2A0U6</accession>
<name>A0A4Q2A0U6_9LACO</name>
<protein>
    <submittedName>
        <fullName evidence="2">Uncharacterized protein</fullName>
    </submittedName>
</protein>
<feature type="region of interest" description="Disordered" evidence="1">
    <location>
        <begin position="45"/>
        <end position="65"/>
    </location>
</feature>
<dbReference type="AlphaFoldDB" id="A0A4Q2A0U6"/>
<dbReference type="Proteomes" id="UP000289316">
    <property type="component" value="Unassembled WGS sequence"/>
</dbReference>
<sequence>MENKNSFFGIFKKYIPAPKNKNDDLKNKENTVIAVRNKIKHLEETLDNASTKKERKKISQVHNPV</sequence>
<dbReference type="EMBL" id="QZFR01000140">
    <property type="protein sequence ID" value="RXV62699.1"/>
    <property type="molecule type" value="Genomic_DNA"/>
</dbReference>
<evidence type="ECO:0000313" key="2">
    <source>
        <dbReference type="EMBL" id="RXV62699.1"/>
    </source>
</evidence>
<evidence type="ECO:0000256" key="1">
    <source>
        <dbReference type="SAM" id="MobiDB-lite"/>
    </source>
</evidence>
<evidence type="ECO:0000313" key="3">
    <source>
        <dbReference type="Proteomes" id="UP000289316"/>
    </source>
</evidence>
<gene>
    <name evidence="2" type="ORF">D6C19_11250</name>
</gene>